<dbReference type="GO" id="GO:0003700">
    <property type="term" value="F:DNA-binding transcription factor activity"/>
    <property type="evidence" value="ECO:0007669"/>
    <property type="project" value="InterPro"/>
</dbReference>
<dbReference type="Gene3D" id="1.10.10.10">
    <property type="entry name" value="Winged helix-like DNA-binding domain superfamily/Winged helix DNA-binding domain"/>
    <property type="match status" value="1"/>
</dbReference>
<dbReference type="InterPro" id="IPR005119">
    <property type="entry name" value="LysR_subst-bd"/>
</dbReference>
<evidence type="ECO:0000313" key="6">
    <source>
        <dbReference type="EMBL" id="MCW6509780.1"/>
    </source>
</evidence>
<dbReference type="EMBL" id="JAMOIM010000011">
    <property type="protein sequence ID" value="MCW6509780.1"/>
    <property type="molecule type" value="Genomic_DNA"/>
</dbReference>
<evidence type="ECO:0000313" key="7">
    <source>
        <dbReference type="Proteomes" id="UP001165667"/>
    </source>
</evidence>
<dbReference type="PANTHER" id="PTHR30126:SF91">
    <property type="entry name" value="LYSR FAMILY TRANSCRIPTIONAL REGULATOR"/>
    <property type="match status" value="1"/>
</dbReference>
<dbReference type="InterPro" id="IPR036390">
    <property type="entry name" value="WH_DNA-bd_sf"/>
</dbReference>
<dbReference type="Pfam" id="PF03466">
    <property type="entry name" value="LysR_substrate"/>
    <property type="match status" value="1"/>
</dbReference>
<dbReference type="AlphaFoldDB" id="A0AA41YYS7"/>
<keyword evidence="3" id="KW-0238">DNA-binding</keyword>
<name>A0AA41YYS7_9HYPH</name>
<dbReference type="RefSeq" id="WP_282586149.1">
    <property type="nucleotide sequence ID" value="NZ_JAMOIM010000011.1"/>
</dbReference>
<sequence>MPDVGFPSFEQLQVLITVADTGSFSAAARRLNRAQSVISYAVAQLEEQLGLAVFDRSGRIPQLTEGGRALLADARRATASLDALRARASAFQQGIEAELRVGIDVMVPVGTVVHVLEAFASRFPTVGLRLCMEALGGIAELVMGENCDFGIGTELTAMPDTIRLQPIGSVRLVPVAAPNHALSRSQEPVGREAVRDATQIVLSDRSALTKGQDIAVLSLRTWRVGDLGAKHALLRAGLGWGNMPALMVAEDLASGRLVQLALREGRSYDYPLGLIRRGDRLLGPAAGWLADELVQALSRLSQEP</sequence>
<dbReference type="GO" id="GO:0000976">
    <property type="term" value="F:transcription cis-regulatory region binding"/>
    <property type="evidence" value="ECO:0007669"/>
    <property type="project" value="TreeGrafter"/>
</dbReference>
<feature type="domain" description="HTH lysR-type" evidence="5">
    <location>
        <begin position="7"/>
        <end position="64"/>
    </location>
</feature>
<protein>
    <submittedName>
        <fullName evidence="6">LysR family transcriptional regulator</fullName>
    </submittedName>
</protein>
<organism evidence="6 7">
    <name type="scientific">Lichenifustis flavocetrariae</name>
    <dbReference type="NCBI Taxonomy" id="2949735"/>
    <lineage>
        <taxon>Bacteria</taxon>
        <taxon>Pseudomonadati</taxon>
        <taxon>Pseudomonadota</taxon>
        <taxon>Alphaproteobacteria</taxon>
        <taxon>Hyphomicrobiales</taxon>
        <taxon>Lichenihabitantaceae</taxon>
        <taxon>Lichenifustis</taxon>
    </lineage>
</organism>
<comment type="similarity">
    <text evidence="1">Belongs to the LysR transcriptional regulatory family.</text>
</comment>
<dbReference type="PANTHER" id="PTHR30126">
    <property type="entry name" value="HTH-TYPE TRANSCRIPTIONAL REGULATOR"/>
    <property type="match status" value="1"/>
</dbReference>
<reference evidence="6" key="1">
    <citation type="submission" date="2022-05" db="EMBL/GenBank/DDBJ databases">
        <authorList>
            <person name="Pankratov T."/>
        </authorList>
    </citation>
    <scope>NUCLEOTIDE SEQUENCE</scope>
    <source>
        <strain evidence="6">BP6-180914</strain>
    </source>
</reference>
<evidence type="ECO:0000256" key="1">
    <source>
        <dbReference type="ARBA" id="ARBA00009437"/>
    </source>
</evidence>
<evidence type="ECO:0000256" key="4">
    <source>
        <dbReference type="ARBA" id="ARBA00023163"/>
    </source>
</evidence>
<evidence type="ECO:0000256" key="2">
    <source>
        <dbReference type="ARBA" id="ARBA00023015"/>
    </source>
</evidence>
<dbReference type="FunFam" id="1.10.10.10:FF:000001">
    <property type="entry name" value="LysR family transcriptional regulator"/>
    <property type="match status" value="1"/>
</dbReference>
<dbReference type="Proteomes" id="UP001165667">
    <property type="component" value="Unassembled WGS sequence"/>
</dbReference>
<dbReference type="PROSITE" id="PS50931">
    <property type="entry name" value="HTH_LYSR"/>
    <property type="match status" value="1"/>
</dbReference>
<dbReference type="PRINTS" id="PR00039">
    <property type="entry name" value="HTHLYSR"/>
</dbReference>
<dbReference type="Gene3D" id="3.40.190.290">
    <property type="match status" value="1"/>
</dbReference>
<dbReference type="InterPro" id="IPR000847">
    <property type="entry name" value="LysR_HTH_N"/>
</dbReference>
<dbReference type="InterPro" id="IPR036388">
    <property type="entry name" value="WH-like_DNA-bd_sf"/>
</dbReference>
<comment type="caution">
    <text evidence="6">The sequence shown here is derived from an EMBL/GenBank/DDBJ whole genome shotgun (WGS) entry which is preliminary data.</text>
</comment>
<keyword evidence="4" id="KW-0804">Transcription</keyword>
<evidence type="ECO:0000256" key="3">
    <source>
        <dbReference type="ARBA" id="ARBA00023125"/>
    </source>
</evidence>
<dbReference type="SUPFAM" id="SSF53850">
    <property type="entry name" value="Periplasmic binding protein-like II"/>
    <property type="match status" value="1"/>
</dbReference>
<keyword evidence="2" id="KW-0805">Transcription regulation</keyword>
<dbReference type="SUPFAM" id="SSF46785">
    <property type="entry name" value="Winged helix' DNA-binding domain"/>
    <property type="match status" value="1"/>
</dbReference>
<keyword evidence="7" id="KW-1185">Reference proteome</keyword>
<evidence type="ECO:0000259" key="5">
    <source>
        <dbReference type="PROSITE" id="PS50931"/>
    </source>
</evidence>
<proteinExistence type="inferred from homology"/>
<accession>A0AA41YYS7</accession>
<gene>
    <name evidence="6" type="ORF">M8523_17320</name>
</gene>
<dbReference type="Pfam" id="PF00126">
    <property type="entry name" value="HTH_1"/>
    <property type="match status" value="1"/>
</dbReference>